<dbReference type="InterPro" id="IPR042099">
    <property type="entry name" value="ANL_N_sf"/>
</dbReference>
<dbReference type="FunFam" id="3.30.300.30:FF:000008">
    <property type="entry name" value="2,3-dihydroxybenzoate-AMP ligase"/>
    <property type="match status" value="1"/>
</dbReference>
<dbReference type="STRING" id="1293045.H663_13280"/>
<comment type="caution">
    <text evidence="5">The sequence shown here is derived from an EMBL/GenBank/DDBJ whole genome shotgun (WGS) entry which is preliminary data.</text>
</comment>
<dbReference type="GO" id="GO:0006631">
    <property type="term" value="P:fatty acid metabolic process"/>
    <property type="evidence" value="ECO:0007669"/>
    <property type="project" value="TreeGrafter"/>
</dbReference>
<dbReference type="Proteomes" id="UP000037507">
    <property type="component" value="Unassembled WGS sequence"/>
</dbReference>
<comment type="similarity">
    <text evidence="1">Belongs to the ATP-dependent AMP-binding enzyme family.</text>
</comment>
<dbReference type="PANTHER" id="PTHR43201">
    <property type="entry name" value="ACYL-COA SYNTHETASE"/>
    <property type="match status" value="1"/>
</dbReference>
<dbReference type="Gene3D" id="3.30.300.30">
    <property type="match status" value="1"/>
</dbReference>
<feature type="domain" description="AMP-dependent synthetase/ligase" evidence="3">
    <location>
        <begin position="29"/>
        <end position="426"/>
    </location>
</feature>
<dbReference type="CDD" id="cd04433">
    <property type="entry name" value="AFD_class_I"/>
    <property type="match status" value="1"/>
</dbReference>
<keyword evidence="2 5" id="KW-0436">Ligase</keyword>
<dbReference type="Pfam" id="PF00501">
    <property type="entry name" value="AMP-binding"/>
    <property type="match status" value="1"/>
</dbReference>
<dbReference type="PANTHER" id="PTHR43201:SF5">
    <property type="entry name" value="MEDIUM-CHAIN ACYL-COA LIGASE ACSF2, MITOCHONDRIAL"/>
    <property type="match status" value="1"/>
</dbReference>
<evidence type="ECO:0000259" key="3">
    <source>
        <dbReference type="Pfam" id="PF00501"/>
    </source>
</evidence>
<dbReference type="Pfam" id="PF13193">
    <property type="entry name" value="AMP-binding_C"/>
    <property type="match status" value="1"/>
</dbReference>
<dbReference type="RefSeq" id="WP_053173895.1">
    <property type="nucleotide sequence ID" value="NZ_LFYT02000012.1"/>
</dbReference>
<evidence type="ECO:0000313" key="6">
    <source>
        <dbReference type="Proteomes" id="UP000037507"/>
    </source>
</evidence>
<dbReference type="InterPro" id="IPR000873">
    <property type="entry name" value="AMP-dep_synth/lig_dom"/>
</dbReference>
<gene>
    <name evidence="5" type="ORF">H663_010875</name>
</gene>
<evidence type="ECO:0000256" key="2">
    <source>
        <dbReference type="ARBA" id="ARBA00022598"/>
    </source>
</evidence>
<dbReference type="InterPro" id="IPR045851">
    <property type="entry name" value="AMP-bd_C_sf"/>
</dbReference>
<feature type="domain" description="AMP-binding enzyme C-terminal" evidence="4">
    <location>
        <begin position="479"/>
        <end position="556"/>
    </location>
</feature>
<protein>
    <submittedName>
        <fullName evidence="5">Short-chain-fatty-acid--CoA ligase</fullName>
    </submittedName>
</protein>
<organism evidence="5 6">
    <name type="scientific">Limnohabitans planktonicus II-D5</name>
    <dbReference type="NCBI Taxonomy" id="1293045"/>
    <lineage>
        <taxon>Bacteria</taxon>
        <taxon>Pseudomonadati</taxon>
        <taxon>Pseudomonadota</taxon>
        <taxon>Betaproteobacteria</taxon>
        <taxon>Burkholderiales</taxon>
        <taxon>Comamonadaceae</taxon>
        <taxon>Limnohabitans</taxon>
    </lineage>
</organism>
<accession>A0A2T7UD33</accession>
<name>A0A2T7UD33_9BURK</name>
<reference evidence="5" key="1">
    <citation type="submission" date="2017-04" db="EMBL/GenBank/DDBJ databases">
        <title>Unexpected and diverse lifestyles within the genus Limnohabitans.</title>
        <authorList>
            <person name="Kasalicky V."/>
            <person name="Mehrshad M."/>
            <person name="Andrei S.-A."/>
            <person name="Salcher M."/>
            <person name="Kratochvilova H."/>
            <person name="Simek K."/>
            <person name="Ghai R."/>
        </authorList>
    </citation>
    <scope>NUCLEOTIDE SEQUENCE [LARGE SCALE GENOMIC DNA]</scope>
    <source>
        <strain evidence="5">II-D5</strain>
    </source>
</reference>
<proteinExistence type="inferred from homology"/>
<keyword evidence="6" id="KW-1185">Reference proteome</keyword>
<dbReference type="GO" id="GO:0031956">
    <property type="term" value="F:medium-chain fatty acid-CoA ligase activity"/>
    <property type="evidence" value="ECO:0007669"/>
    <property type="project" value="TreeGrafter"/>
</dbReference>
<evidence type="ECO:0000313" key="5">
    <source>
        <dbReference type="EMBL" id="PVE42599.1"/>
    </source>
</evidence>
<dbReference type="OrthoDB" id="9766486at2"/>
<evidence type="ECO:0000259" key="4">
    <source>
        <dbReference type="Pfam" id="PF13193"/>
    </source>
</evidence>
<dbReference type="EMBL" id="LFYT02000012">
    <property type="protein sequence ID" value="PVE42599.1"/>
    <property type="molecule type" value="Genomic_DNA"/>
</dbReference>
<dbReference type="SUPFAM" id="SSF56801">
    <property type="entry name" value="Acetyl-CoA synthetase-like"/>
    <property type="match status" value="1"/>
</dbReference>
<dbReference type="InterPro" id="IPR025110">
    <property type="entry name" value="AMP-bd_C"/>
</dbReference>
<evidence type="ECO:0000256" key="1">
    <source>
        <dbReference type="ARBA" id="ARBA00006432"/>
    </source>
</evidence>
<dbReference type="AlphaFoldDB" id="A0A2T7UD33"/>
<dbReference type="Gene3D" id="3.40.50.12780">
    <property type="entry name" value="N-terminal domain of ligase-like"/>
    <property type="match status" value="1"/>
</dbReference>
<sequence>MILVSSENIKNYVEQGWWTEETLGELFIKTAEQQSQAMAVVDPPNRSDISGDVSLSWTWGQLLQQVGRYSALLHAQGLRKDDVIVMQLPNCVEMHAIYLACAMTGVVVSPVPVQYRAHELTHVFATTQAKLAITTERVGNYPAAQQWAAHAHLFEGLQHIWSLGHDLPQGVHNLNNLLGNTLPWSAPQLRQHMHDEGVTAHDVLTICWTSGTEARSKGVPRNHNEWLIAGQSVSDAGQLQRGAQMLIPFPFVNMAGISSSLAAWLVVGGTLHHHHPFDLDVFVNQLRAHPMDYSVAAPAVLNLLLKQAEKMEGADLSRLKSVGSGGGPLSEWMMEEMKNRFDIEVVNYFGSNEGAALSSSPQDMPERKQRALYFPRMGVPSFTWKTSVAQKIQTRLVDIDTGEDIHEAGRIGELRFKGPTIFSGYYKAPELTERAFDAQGFYRTGDLFEIAGDASQFYRFAGRHKDIVIRGGMNISSEEIEGLLLSHPQVRDAAVIGLPDPVMGERVCAVVVAQAGQDITLQNLVDYLKHTQEVAAFKWPEKLILLDELPRNPVGKVLKRQLRERFAAEPSAPSAMAGATS</sequence>